<feature type="compositionally biased region" description="Polar residues" evidence="2">
    <location>
        <begin position="36"/>
        <end position="48"/>
    </location>
</feature>
<proteinExistence type="predicted"/>
<protein>
    <recommendedName>
        <fullName evidence="3">Nephrocystin 3-like N-terminal domain-containing protein</fullName>
    </recommendedName>
</protein>
<dbReference type="EMBL" id="JAACJN010000113">
    <property type="protein sequence ID" value="KAF5371926.1"/>
    <property type="molecule type" value="Genomic_DNA"/>
</dbReference>
<feature type="region of interest" description="Disordered" evidence="2">
    <location>
        <begin position="182"/>
        <end position="202"/>
    </location>
</feature>
<evidence type="ECO:0000256" key="2">
    <source>
        <dbReference type="SAM" id="MobiDB-lite"/>
    </source>
</evidence>
<evidence type="ECO:0000259" key="3">
    <source>
        <dbReference type="Pfam" id="PF24883"/>
    </source>
</evidence>
<dbReference type="Proteomes" id="UP000518752">
    <property type="component" value="Unassembled WGS sequence"/>
</dbReference>
<feature type="region of interest" description="Disordered" evidence="2">
    <location>
        <begin position="98"/>
        <end position="121"/>
    </location>
</feature>
<evidence type="ECO:0000313" key="4">
    <source>
        <dbReference type="EMBL" id="KAF5371926.1"/>
    </source>
</evidence>
<dbReference type="PANTHER" id="PTHR10039">
    <property type="entry name" value="AMELOGENIN"/>
    <property type="match status" value="1"/>
</dbReference>
<organism evidence="4 5">
    <name type="scientific">Collybiopsis confluens</name>
    <dbReference type="NCBI Taxonomy" id="2823264"/>
    <lineage>
        <taxon>Eukaryota</taxon>
        <taxon>Fungi</taxon>
        <taxon>Dikarya</taxon>
        <taxon>Basidiomycota</taxon>
        <taxon>Agaricomycotina</taxon>
        <taxon>Agaricomycetes</taxon>
        <taxon>Agaricomycetidae</taxon>
        <taxon>Agaricales</taxon>
        <taxon>Marasmiineae</taxon>
        <taxon>Omphalotaceae</taxon>
        <taxon>Collybiopsis</taxon>
    </lineage>
</organism>
<dbReference type="InterPro" id="IPR056884">
    <property type="entry name" value="NPHP3-like_N"/>
</dbReference>
<dbReference type="OrthoDB" id="3269932at2759"/>
<dbReference type="AlphaFoldDB" id="A0A8H5GV97"/>
<reference evidence="4 5" key="1">
    <citation type="journal article" date="2020" name="ISME J.">
        <title>Uncovering the hidden diversity of litter-decomposition mechanisms in mushroom-forming fungi.</title>
        <authorList>
            <person name="Floudas D."/>
            <person name="Bentzer J."/>
            <person name="Ahren D."/>
            <person name="Johansson T."/>
            <person name="Persson P."/>
            <person name="Tunlid A."/>
        </authorList>
    </citation>
    <scope>NUCLEOTIDE SEQUENCE [LARGE SCALE GENOMIC DNA]</scope>
    <source>
        <strain evidence="4 5">CBS 406.79</strain>
    </source>
</reference>
<feature type="compositionally biased region" description="Basic and acidic residues" evidence="2">
    <location>
        <begin position="49"/>
        <end position="69"/>
    </location>
</feature>
<evidence type="ECO:0000256" key="1">
    <source>
        <dbReference type="ARBA" id="ARBA00022737"/>
    </source>
</evidence>
<dbReference type="InterPro" id="IPR027417">
    <property type="entry name" value="P-loop_NTPase"/>
</dbReference>
<keyword evidence="5" id="KW-1185">Reference proteome</keyword>
<sequence length="622" mass="69118">MPNVNLKKPVKKLFLKLNLKKLIKKRLLKKEKSRKTIPTSSSQANLRTSVEHSADSRPHVSHMYSEDHTTGPVNTNPQPEQQLVVSLPYTFKSLIQTPDATTSDTGGNANTLGDDHSPTEYNDGTLNVSPTGGNEVGRSAVDHSAEDSGTHTLLARPGMSQIQNISAFPRHTTTDLDFIGPQSSSTDVGNPDTAGAGSQTRVSGSSGFVINHANFNANSDISRGYCYPNTRMKIQKDIKAWAMDPTRSSRYWISGMAGTGKSTIAMSLCKELKDEGVLAGSFFCNRQITECRDYRLIIPTLAYQLAKFSELFASGLKVVLDRDFDLANKAPLEQVQNLLIEPWKSAVVDFEGQKHIPVVVLDALDECRDVSLTLEPLVDAIQRNELQGLKFLFTSRPEQEIMAKMNGTASFLQAVLQVERLVLHDVEEVSVQKDITSYLEQELQHIHLAKKDIDSLAKLSGKLFIYAATVAKFISSSRIPPSRIKARLEAAVKPGQILGNLAKLYTDILEDAIYREGDDSQEAEILNQERRESWQIIHTIMALEAPLSCGAIAELLQLSEDVVDHLINILHAVFYIAKETKAVLMFHTSFANFIKSKKQSADFKFPEYDNVKLHTDLKLWKH</sequence>
<keyword evidence="1" id="KW-0677">Repeat</keyword>
<feature type="compositionally biased region" description="Polar residues" evidence="2">
    <location>
        <begin position="98"/>
        <end position="111"/>
    </location>
</feature>
<dbReference type="PANTHER" id="PTHR10039:SF17">
    <property type="entry name" value="FUNGAL STAND N-TERMINAL GOODBYE DOMAIN-CONTAINING PROTEIN-RELATED"/>
    <property type="match status" value="1"/>
</dbReference>
<feature type="domain" description="Nephrocystin 3-like N-terminal" evidence="3">
    <location>
        <begin position="236"/>
        <end position="396"/>
    </location>
</feature>
<name>A0A8H5GV97_9AGAR</name>
<comment type="caution">
    <text evidence="4">The sequence shown here is derived from an EMBL/GenBank/DDBJ whole genome shotgun (WGS) entry which is preliminary data.</text>
</comment>
<dbReference type="Gene3D" id="3.40.50.300">
    <property type="entry name" value="P-loop containing nucleotide triphosphate hydrolases"/>
    <property type="match status" value="1"/>
</dbReference>
<dbReference type="Pfam" id="PF24883">
    <property type="entry name" value="NPHP3_N"/>
    <property type="match status" value="1"/>
</dbReference>
<evidence type="ECO:0000313" key="5">
    <source>
        <dbReference type="Proteomes" id="UP000518752"/>
    </source>
</evidence>
<accession>A0A8H5GV97</accession>
<dbReference type="SUPFAM" id="SSF52540">
    <property type="entry name" value="P-loop containing nucleoside triphosphate hydrolases"/>
    <property type="match status" value="1"/>
</dbReference>
<feature type="region of interest" description="Disordered" evidence="2">
    <location>
        <begin position="30"/>
        <end position="78"/>
    </location>
</feature>
<gene>
    <name evidence="4" type="ORF">D9757_011481</name>
</gene>